<proteinExistence type="predicted"/>
<dbReference type="OrthoDB" id="16262at2759"/>
<evidence type="ECO:0000313" key="5">
    <source>
        <dbReference type="Proteomes" id="UP000756346"/>
    </source>
</evidence>
<dbReference type="GO" id="GO:0016831">
    <property type="term" value="F:carboxy-lyase activity"/>
    <property type="evidence" value="ECO:0007669"/>
    <property type="project" value="UniProtKB-KW"/>
</dbReference>
<dbReference type="RefSeq" id="XP_046012036.1">
    <property type="nucleotide sequence ID" value="XM_046162619.1"/>
</dbReference>
<dbReference type="InterPro" id="IPR029061">
    <property type="entry name" value="THDP-binding"/>
</dbReference>
<dbReference type="PANTHER" id="PTHR42818:SF1">
    <property type="entry name" value="SULFOPYRUVATE DECARBOXYLASE"/>
    <property type="match status" value="1"/>
</dbReference>
<dbReference type="InterPro" id="IPR011766">
    <property type="entry name" value="TPP_enzyme_TPP-bd"/>
</dbReference>
<keyword evidence="1" id="KW-0210">Decarboxylase</keyword>
<feature type="domain" description="Thiamine pyrophosphate enzyme TPP-binding" evidence="3">
    <location>
        <begin position="296"/>
        <end position="379"/>
    </location>
</feature>
<dbReference type="PANTHER" id="PTHR42818">
    <property type="entry name" value="SULFOPYRUVATE DECARBOXYLASE SUBUNIT ALPHA"/>
    <property type="match status" value="1"/>
</dbReference>
<dbReference type="Pfam" id="PF02775">
    <property type="entry name" value="TPP_enzyme_C"/>
    <property type="match status" value="1"/>
</dbReference>
<dbReference type="EMBL" id="JAGTJQ010000006">
    <property type="protein sequence ID" value="KAH7029748.1"/>
    <property type="molecule type" value="Genomic_DNA"/>
</dbReference>
<protein>
    <recommendedName>
        <fullName evidence="3">Thiamine pyrophosphate enzyme TPP-binding domain-containing protein</fullName>
    </recommendedName>
</protein>
<dbReference type="Proteomes" id="UP000756346">
    <property type="component" value="Unassembled WGS sequence"/>
</dbReference>
<dbReference type="InterPro" id="IPR051818">
    <property type="entry name" value="TPP_dependent_decarboxylase"/>
</dbReference>
<accession>A0A9P8Y4U3</accession>
<reference evidence="4" key="1">
    <citation type="journal article" date="2021" name="Nat. Commun.">
        <title>Genetic determinants of endophytism in the Arabidopsis root mycobiome.</title>
        <authorList>
            <person name="Mesny F."/>
            <person name="Miyauchi S."/>
            <person name="Thiergart T."/>
            <person name="Pickel B."/>
            <person name="Atanasova L."/>
            <person name="Karlsson M."/>
            <person name="Huettel B."/>
            <person name="Barry K.W."/>
            <person name="Haridas S."/>
            <person name="Chen C."/>
            <person name="Bauer D."/>
            <person name="Andreopoulos W."/>
            <person name="Pangilinan J."/>
            <person name="LaButti K."/>
            <person name="Riley R."/>
            <person name="Lipzen A."/>
            <person name="Clum A."/>
            <person name="Drula E."/>
            <person name="Henrissat B."/>
            <person name="Kohler A."/>
            <person name="Grigoriev I.V."/>
            <person name="Martin F.M."/>
            <person name="Hacquard S."/>
        </authorList>
    </citation>
    <scope>NUCLEOTIDE SEQUENCE</scope>
    <source>
        <strain evidence="4">MPI-CAGE-CH-0230</strain>
    </source>
</reference>
<sequence>MASCTPMGAPIGLPAPRQPQLYVKLHMWLPVMRLHIWPSPDVDAAPHIRACEHAFGDLSKYRFSLSASSFNCQCDTSSNDGTRCLGYNVITSGSASLTNSGLSNALSPRAVAGLERRGGHPDPAHGRLAWQAGHQGRAKHALIGPQPLDNLAANKLAYELMPETPGAAREVVARLVAKAVADKTPVALVVNPGTFNPFKAAGGAAQGPEPLLVTVGANAGVKMWLTKGLGPTQSLTREAVVRRVMQQLDNSDRSDVVVTSLGGTSREAYMVLHENGTEPGPGRCRRAASSSSSVPWAMGHAFAVTCGVHLGLSGLGQQQREPLPRPYSTVYCVDGDGSFLMHAGNNAVLADVGPKGLVHVVVHNGVHSSTGDQPLSLTLQAYIGLAGGMLYTHKFFVDDPQALDPAMNAAVDMTADSAVSVLIMVLVKPGQSPQLPRPSETAGELKNVFMQSIE</sequence>
<evidence type="ECO:0000313" key="4">
    <source>
        <dbReference type="EMBL" id="KAH7029748.1"/>
    </source>
</evidence>
<evidence type="ECO:0000256" key="2">
    <source>
        <dbReference type="ARBA" id="ARBA00023239"/>
    </source>
</evidence>
<dbReference type="AlphaFoldDB" id="A0A9P8Y4U3"/>
<dbReference type="GO" id="GO:0030976">
    <property type="term" value="F:thiamine pyrophosphate binding"/>
    <property type="evidence" value="ECO:0007669"/>
    <property type="project" value="InterPro"/>
</dbReference>
<organism evidence="4 5">
    <name type="scientific">Microdochium trichocladiopsis</name>
    <dbReference type="NCBI Taxonomy" id="1682393"/>
    <lineage>
        <taxon>Eukaryota</taxon>
        <taxon>Fungi</taxon>
        <taxon>Dikarya</taxon>
        <taxon>Ascomycota</taxon>
        <taxon>Pezizomycotina</taxon>
        <taxon>Sordariomycetes</taxon>
        <taxon>Xylariomycetidae</taxon>
        <taxon>Xylariales</taxon>
        <taxon>Microdochiaceae</taxon>
        <taxon>Microdochium</taxon>
    </lineage>
</organism>
<dbReference type="GeneID" id="70192165"/>
<keyword evidence="5" id="KW-1185">Reference proteome</keyword>
<dbReference type="SUPFAM" id="SSF52518">
    <property type="entry name" value="Thiamin diphosphate-binding fold (THDP-binding)"/>
    <property type="match status" value="1"/>
</dbReference>
<gene>
    <name evidence="4" type="ORF">B0I36DRAFT_432402</name>
</gene>
<evidence type="ECO:0000259" key="3">
    <source>
        <dbReference type="Pfam" id="PF02775"/>
    </source>
</evidence>
<dbReference type="Gene3D" id="3.40.50.970">
    <property type="match status" value="1"/>
</dbReference>
<evidence type="ECO:0000256" key="1">
    <source>
        <dbReference type="ARBA" id="ARBA00022793"/>
    </source>
</evidence>
<comment type="caution">
    <text evidence="4">The sequence shown here is derived from an EMBL/GenBank/DDBJ whole genome shotgun (WGS) entry which is preliminary data.</text>
</comment>
<name>A0A9P8Y4U3_9PEZI</name>
<keyword evidence="2" id="KW-0456">Lyase</keyword>